<organism evidence="1 2">
    <name type="scientific">Salibacterium qingdaonense</name>
    <dbReference type="NCBI Taxonomy" id="266892"/>
    <lineage>
        <taxon>Bacteria</taxon>
        <taxon>Bacillati</taxon>
        <taxon>Bacillota</taxon>
        <taxon>Bacilli</taxon>
        <taxon>Bacillales</taxon>
        <taxon>Bacillaceae</taxon>
    </lineage>
</organism>
<evidence type="ECO:0000313" key="1">
    <source>
        <dbReference type="EMBL" id="SFM35122.1"/>
    </source>
</evidence>
<dbReference type="EMBL" id="FOTY01000037">
    <property type="protein sequence ID" value="SFM35122.1"/>
    <property type="molecule type" value="Genomic_DNA"/>
</dbReference>
<protein>
    <submittedName>
        <fullName evidence="1">Uncharacterized protein</fullName>
    </submittedName>
</protein>
<proteinExistence type="predicted"/>
<dbReference type="STRING" id="266892.SAMN04488054_1372"/>
<name>A0A1I4Q4Y6_9BACI</name>
<dbReference type="AlphaFoldDB" id="A0A1I4Q4Y6"/>
<gene>
    <name evidence="1" type="ORF">SAMN04488054_1372</name>
</gene>
<reference evidence="1 2" key="1">
    <citation type="submission" date="2016-10" db="EMBL/GenBank/DDBJ databases">
        <authorList>
            <person name="de Groot N.N."/>
        </authorList>
    </citation>
    <scope>NUCLEOTIDE SEQUENCE [LARGE SCALE GENOMIC DNA]</scope>
    <source>
        <strain evidence="1 2">CGMCC 1.6134</strain>
    </source>
</reference>
<dbReference type="RefSeq" id="WP_177195599.1">
    <property type="nucleotide sequence ID" value="NZ_FOTY01000037.1"/>
</dbReference>
<dbReference type="Proteomes" id="UP000199668">
    <property type="component" value="Unassembled WGS sequence"/>
</dbReference>
<accession>A0A1I4Q4Y6</accession>
<sequence>MTVESAIHFRGRKLPKVLREKRKAELMELYRENERLLKEMEAESYGTETAGAY</sequence>
<keyword evidence="2" id="KW-1185">Reference proteome</keyword>
<evidence type="ECO:0000313" key="2">
    <source>
        <dbReference type="Proteomes" id="UP000199668"/>
    </source>
</evidence>